<keyword evidence="1" id="KW-1133">Transmembrane helix</keyword>
<protein>
    <recommendedName>
        <fullName evidence="4">DUF1453 domain-containing protein</fullName>
    </recommendedName>
</protein>
<reference evidence="2 3" key="1">
    <citation type="submission" date="2021-08" db="EMBL/GenBank/DDBJ databases">
        <authorList>
            <person name="Peeters C."/>
        </authorList>
    </citation>
    <scope>NUCLEOTIDE SEQUENCE [LARGE SCALE GENOMIC DNA]</scope>
    <source>
        <strain evidence="2 3">LMG 21510</strain>
    </source>
</reference>
<sequence>MTVPQILVIVALCIYAVYRQTVRNELKGKSRFKLALIYGIVGLAVGGFFLPSSPTSWAILLGGVVLSAMIGYARGKLTRVWEEDGRLYSQGTPLTIALFLLLILAKFAAGTVEYLTGTSQHGGFGEVMLLIAIMVAFQAEIVWRRALALRGERPFHDGMRADPDAFG</sequence>
<evidence type="ECO:0008006" key="4">
    <source>
        <dbReference type="Google" id="ProtNLM"/>
    </source>
</evidence>
<name>A0ABM8WKI8_9BURK</name>
<dbReference type="Proteomes" id="UP000721236">
    <property type="component" value="Unassembled WGS sequence"/>
</dbReference>
<keyword evidence="3" id="KW-1185">Reference proteome</keyword>
<comment type="caution">
    <text evidence="2">The sequence shown here is derived from an EMBL/GenBank/DDBJ whole genome shotgun (WGS) entry which is preliminary data.</text>
</comment>
<feature type="transmembrane region" description="Helical" evidence="1">
    <location>
        <begin position="124"/>
        <end position="143"/>
    </location>
</feature>
<feature type="transmembrane region" description="Helical" evidence="1">
    <location>
        <begin position="6"/>
        <end position="22"/>
    </location>
</feature>
<keyword evidence="1" id="KW-0472">Membrane</keyword>
<evidence type="ECO:0000256" key="1">
    <source>
        <dbReference type="SAM" id="Phobius"/>
    </source>
</evidence>
<dbReference type="RefSeq" id="WP_224039906.1">
    <property type="nucleotide sequence ID" value="NZ_CAJZAH010000001.1"/>
</dbReference>
<dbReference type="Pfam" id="PF07301">
    <property type="entry name" value="DUF1453"/>
    <property type="match status" value="1"/>
</dbReference>
<evidence type="ECO:0000313" key="2">
    <source>
        <dbReference type="EMBL" id="CAG9167892.1"/>
    </source>
</evidence>
<keyword evidence="1" id="KW-0812">Transmembrane</keyword>
<gene>
    <name evidence="2" type="ORF">LMG21510_00890</name>
</gene>
<feature type="transmembrane region" description="Helical" evidence="1">
    <location>
        <begin position="94"/>
        <end position="112"/>
    </location>
</feature>
<feature type="transmembrane region" description="Helical" evidence="1">
    <location>
        <begin position="34"/>
        <end position="50"/>
    </location>
</feature>
<proteinExistence type="predicted"/>
<feature type="transmembrane region" description="Helical" evidence="1">
    <location>
        <begin position="56"/>
        <end position="73"/>
    </location>
</feature>
<accession>A0ABM8WKI8</accession>
<dbReference type="EMBL" id="CAJZAH010000001">
    <property type="protein sequence ID" value="CAG9167892.1"/>
    <property type="molecule type" value="Genomic_DNA"/>
</dbReference>
<dbReference type="InterPro" id="IPR058247">
    <property type="entry name" value="DUF1453"/>
</dbReference>
<evidence type="ECO:0000313" key="3">
    <source>
        <dbReference type="Proteomes" id="UP000721236"/>
    </source>
</evidence>
<organism evidence="2 3">
    <name type="scientific">Cupriavidus respiraculi</name>
    <dbReference type="NCBI Taxonomy" id="195930"/>
    <lineage>
        <taxon>Bacteria</taxon>
        <taxon>Pseudomonadati</taxon>
        <taxon>Pseudomonadota</taxon>
        <taxon>Betaproteobacteria</taxon>
        <taxon>Burkholderiales</taxon>
        <taxon>Burkholderiaceae</taxon>
        <taxon>Cupriavidus</taxon>
    </lineage>
</organism>